<dbReference type="Proteomes" id="UP001175228">
    <property type="component" value="Unassembled WGS sequence"/>
</dbReference>
<reference evidence="1" key="1">
    <citation type="submission" date="2023-06" db="EMBL/GenBank/DDBJ databases">
        <authorList>
            <consortium name="Lawrence Berkeley National Laboratory"/>
            <person name="Ahrendt S."/>
            <person name="Sahu N."/>
            <person name="Indic B."/>
            <person name="Wong-Bajracharya J."/>
            <person name="Merenyi Z."/>
            <person name="Ke H.-M."/>
            <person name="Monk M."/>
            <person name="Kocsube S."/>
            <person name="Drula E."/>
            <person name="Lipzen A."/>
            <person name="Balint B."/>
            <person name="Henrissat B."/>
            <person name="Andreopoulos B."/>
            <person name="Martin F.M."/>
            <person name="Harder C.B."/>
            <person name="Rigling D."/>
            <person name="Ford K.L."/>
            <person name="Foster G.D."/>
            <person name="Pangilinan J."/>
            <person name="Papanicolaou A."/>
            <person name="Barry K."/>
            <person name="LaButti K."/>
            <person name="Viragh M."/>
            <person name="Koriabine M."/>
            <person name="Yan M."/>
            <person name="Riley R."/>
            <person name="Champramary S."/>
            <person name="Plett K.L."/>
            <person name="Tsai I.J."/>
            <person name="Slot J."/>
            <person name="Sipos G."/>
            <person name="Plett J."/>
            <person name="Nagy L.G."/>
            <person name="Grigoriev I.V."/>
        </authorList>
    </citation>
    <scope>NUCLEOTIDE SEQUENCE</scope>
    <source>
        <strain evidence="1">HWK02</strain>
    </source>
</reference>
<dbReference type="EMBL" id="JAUEPU010000064">
    <property type="protein sequence ID" value="KAK0482832.1"/>
    <property type="molecule type" value="Genomic_DNA"/>
</dbReference>
<comment type="caution">
    <text evidence="1">The sequence shown here is derived from an EMBL/GenBank/DDBJ whole genome shotgun (WGS) entry which is preliminary data.</text>
</comment>
<keyword evidence="2" id="KW-1185">Reference proteome</keyword>
<sequence>MSSPMRWIQGHYVVKPGPLLHLIRRSSKSIETFVLDKVPMMAQHLLGLLRPLHNLCSLTIHEINPLSSTTRDGFPINRQLFQELLYDSFLLNLTSIDLDWHKSENAGMYESLLTQVVQFRELQKIRQYSRVDHIEGERYSFENDFIPCFETAPMDLEEDESEYDEMKEIAELATELSEEVIEF</sequence>
<evidence type="ECO:0000313" key="1">
    <source>
        <dbReference type="EMBL" id="KAK0482832.1"/>
    </source>
</evidence>
<evidence type="ECO:0000313" key="2">
    <source>
        <dbReference type="Proteomes" id="UP001175228"/>
    </source>
</evidence>
<organism evidence="1 2">
    <name type="scientific">Armillaria luteobubalina</name>
    <dbReference type="NCBI Taxonomy" id="153913"/>
    <lineage>
        <taxon>Eukaryota</taxon>
        <taxon>Fungi</taxon>
        <taxon>Dikarya</taxon>
        <taxon>Basidiomycota</taxon>
        <taxon>Agaricomycotina</taxon>
        <taxon>Agaricomycetes</taxon>
        <taxon>Agaricomycetidae</taxon>
        <taxon>Agaricales</taxon>
        <taxon>Marasmiineae</taxon>
        <taxon>Physalacriaceae</taxon>
        <taxon>Armillaria</taxon>
    </lineage>
</organism>
<gene>
    <name evidence="1" type="ORF">EDD18DRAFT_1362370</name>
</gene>
<dbReference type="AlphaFoldDB" id="A0AA39UB66"/>
<proteinExistence type="predicted"/>
<accession>A0AA39UB66</accession>
<protein>
    <submittedName>
        <fullName evidence="1">Uncharacterized protein</fullName>
    </submittedName>
</protein>
<name>A0AA39UB66_9AGAR</name>